<gene>
    <name evidence="1" type="ORF">S12H4_34770</name>
</gene>
<feature type="non-terminal residue" evidence="1">
    <location>
        <position position="1"/>
    </location>
</feature>
<sequence length="152" mass="16786">GLNSPFGDYQFRYDIGRVSDSDENLYFDFDELDALVVESIGVRPDGLVGHLANTGLLIAGDYHPKGLIPTTWRTAWGIGDNPLNFGLVYPLIHYEGNAPEEIPFWYAIPKLDKPYLVWNEKGILVIRDDGTAVVAANGVIVALTGIRIEMHG</sequence>
<protein>
    <submittedName>
        <fullName evidence="1">Uncharacterized protein</fullName>
    </submittedName>
</protein>
<organism evidence="1">
    <name type="scientific">marine sediment metagenome</name>
    <dbReference type="NCBI Taxonomy" id="412755"/>
    <lineage>
        <taxon>unclassified sequences</taxon>
        <taxon>metagenomes</taxon>
        <taxon>ecological metagenomes</taxon>
    </lineage>
</organism>
<dbReference type="AlphaFoldDB" id="X1SKM8"/>
<name>X1SKM8_9ZZZZ</name>
<dbReference type="EMBL" id="BARW01020596">
    <property type="protein sequence ID" value="GAI93483.1"/>
    <property type="molecule type" value="Genomic_DNA"/>
</dbReference>
<accession>X1SKM8</accession>
<reference evidence="1" key="1">
    <citation type="journal article" date="2014" name="Front. Microbiol.">
        <title>High frequency of phylogenetically diverse reductive dehalogenase-homologous genes in deep subseafloor sedimentary metagenomes.</title>
        <authorList>
            <person name="Kawai M."/>
            <person name="Futagami T."/>
            <person name="Toyoda A."/>
            <person name="Takaki Y."/>
            <person name="Nishi S."/>
            <person name="Hori S."/>
            <person name="Arai W."/>
            <person name="Tsubouchi T."/>
            <person name="Morono Y."/>
            <person name="Uchiyama I."/>
            <person name="Ito T."/>
            <person name="Fujiyama A."/>
            <person name="Inagaki F."/>
            <person name="Takami H."/>
        </authorList>
    </citation>
    <scope>NUCLEOTIDE SEQUENCE</scope>
    <source>
        <strain evidence="1">Expedition CK06-06</strain>
    </source>
</reference>
<comment type="caution">
    <text evidence="1">The sequence shown here is derived from an EMBL/GenBank/DDBJ whole genome shotgun (WGS) entry which is preliminary data.</text>
</comment>
<evidence type="ECO:0000313" key="1">
    <source>
        <dbReference type="EMBL" id="GAI93483.1"/>
    </source>
</evidence>
<proteinExistence type="predicted"/>